<dbReference type="EMBL" id="SLUB01000045">
    <property type="protein sequence ID" value="THE10534.1"/>
    <property type="molecule type" value="Genomic_DNA"/>
</dbReference>
<protein>
    <submittedName>
        <fullName evidence="6">Sorbitol dehydrogenase</fullName>
    </submittedName>
</protein>
<comment type="similarity">
    <text evidence="4">Belongs to the zinc-containing alcohol dehydrogenase family.</text>
</comment>
<dbReference type="InterPro" id="IPR013154">
    <property type="entry name" value="ADH-like_N"/>
</dbReference>
<sequence length="330" mass="36264">MLGLLINKPGELELKEIPSTTILQDNEVKIRLIYGGICGSDLSVFKGRLAHATYPICPGHELIGTIFEVGRNSTFEIGQRVVVMPNSYCDECENCRNGRRNICINKKSLGVNIDGGFSEEFIISEKYVMRIPDELPNEKAVLIEPFAVIVHALEKVSITKDTTVAIIGCGTEGLLAITLANHLGATITGVDIKHEKLEKIKGIFPNIETALPEGVKGKVFDVVIETAGARSSFEQGVEIVKPGGAMVLVGITPEATIPVVQVVRKEITLYGSIIYNIPNDFQKSIDYLKKESFKVDQIVSKIYHFTDYAKAYEDATSGNYGKILLNFREV</sequence>
<comment type="cofactor">
    <cofactor evidence="4">
        <name>Zn(2+)</name>
        <dbReference type="ChEBI" id="CHEBI:29105"/>
    </cofactor>
</comment>
<dbReference type="AlphaFoldDB" id="A0A4S3PMU5"/>
<dbReference type="Gene3D" id="3.90.180.10">
    <property type="entry name" value="Medium-chain alcohol dehydrogenases, catalytic domain"/>
    <property type="match status" value="1"/>
</dbReference>
<gene>
    <name evidence="6" type="ORF">E1I69_18565</name>
</gene>
<dbReference type="SUPFAM" id="SSF51735">
    <property type="entry name" value="NAD(P)-binding Rossmann-fold domains"/>
    <property type="match status" value="1"/>
</dbReference>
<dbReference type="Proteomes" id="UP000306477">
    <property type="component" value="Unassembled WGS sequence"/>
</dbReference>
<proteinExistence type="inferred from homology"/>
<name>A0A4S3PMU5_9BACI</name>
<dbReference type="RefSeq" id="WP_136381059.1">
    <property type="nucleotide sequence ID" value="NZ_SLUB01000045.1"/>
</dbReference>
<evidence type="ECO:0000313" key="7">
    <source>
        <dbReference type="Proteomes" id="UP000306477"/>
    </source>
</evidence>
<dbReference type="GO" id="GO:0008270">
    <property type="term" value="F:zinc ion binding"/>
    <property type="evidence" value="ECO:0007669"/>
    <property type="project" value="InterPro"/>
</dbReference>
<dbReference type="PANTHER" id="PTHR43401">
    <property type="entry name" value="L-THREONINE 3-DEHYDROGENASE"/>
    <property type="match status" value="1"/>
</dbReference>
<evidence type="ECO:0000256" key="3">
    <source>
        <dbReference type="ARBA" id="ARBA00023002"/>
    </source>
</evidence>
<organism evidence="6 7">
    <name type="scientific">Bacillus timonensis</name>
    <dbReference type="NCBI Taxonomy" id="1033734"/>
    <lineage>
        <taxon>Bacteria</taxon>
        <taxon>Bacillati</taxon>
        <taxon>Bacillota</taxon>
        <taxon>Bacilli</taxon>
        <taxon>Bacillales</taxon>
        <taxon>Bacillaceae</taxon>
        <taxon>Bacillus</taxon>
    </lineage>
</organism>
<dbReference type="InterPro" id="IPR002328">
    <property type="entry name" value="ADH_Zn_CS"/>
</dbReference>
<dbReference type="InterPro" id="IPR020843">
    <property type="entry name" value="ER"/>
</dbReference>
<comment type="caution">
    <text evidence="6">The sequence shown here is derived from an EMBL/GenBank/DDBJ whole genome shotgun (WGS) entry which is preliminary data.</text>
</comment>
<dbReference type="SMART" id="SM00829">
    <property type="entry name" value="PKS_ER"/>
    <property type="match status" value="1"/>
</dbReference>
<dbReference type="Pfam" id="PF00107">
    <property type="entry name" value="ADH_zinc_N"/>
    <property type="match status" value="1"/>
</dbReference>
<dbReference type="Gene3D" id="3.40.50.720">
    <property type="entry name" value="NAD(P)-binding Rossmann-like Domain"/>
    <property type="match status" value="1"/>
</dbReference>
<dbReference type="PANTHER" id="PTHR43401:SF2">
    <property type="entry name" value="L-THREONINE 3-DEHYDROGENASE"/>
    <property type="match status" value="1"/>
</dbReference>
<dbReference type="InterPro" id="IPR036291">
    <property type="entry name" value="NAD(P)-bd_dom_sf"/>
</dbReference>
<evidence type="ECO:0000259" key="5">
    <source>
        <dbReference type="SMART" id="SM00829"/>
    </source>
</evidence>
<dbReference type="InterPro" id="IPR050129">
    <property type="entry name" value="Zn_alcohol_dh"/>
</dbReference>
<evidence type="ECO:0000256" key="2">
    <source>
        <dbReference type="ARBA" id="ARBA00022833"/>
    </source>
</evidence>
<dbReference type="PROSITE" id="PS00059">
    <property type="entry name" value="ADH_ZINC"/>
    <property type="match status" value="1"/>
</dbReference>
<dbReference type="InterPro" id="IPR011032">
    <property type="entry name" value="GroES-like_sf"/>
</dbReference>
<keyword evidence="3" id="KW-0560">Oxidoreductase</keyword>
<dbReference type="InterPro" id="IPR013149">
    <property type="entry name" value="ADH-like_C"/>
</dbReference>
<keyword evidence="7" id="KW-1185">Reference proteome</keyword>
<keyword evidence="1 4" id="KW-0479">Metal-binding</keyword>
<evidence type="ECO:0000256" key="4">
    <source>
        <dbReference type="RuleBase" id="RU361277"/>
    </source>
</evidence>
<accession>A0A4S3PMU5</accession>
<feature type="domain" description="Enoyl reductase (ER)" evidence="5">
    <location>
        <begin position="10"/>
        <end position="325"/>
    </location>
</feature>
<reference evidence="6 7" key="1">
    <citation type="journal article" date="2019" name="Indoor Air">
        <title>Impacts of indoor surface finishes on bacterial viability.</title>
        <authorList>
            <person name="Hu J."/>
            <person name="Maamar S.B."/>
            <person name="Glawe A.J."/>
            <person name="Gottel N."/>
            <person name="Gilbert J.A."/>
            <person name="Hartmann E.M."/>
        </authorList>
    </citation>
    <scope>NUCLEOTIDE SEQUENCE [LARGE SCALE GENOMIC DNA]</scope>
    <source>
        <strain evidence="6 7">AF060A6</strain>
    </source>
</reference>
<dbReference type="Pfam" id="PF08240">
    <property type="entry name" value="ADH_N"/>
    <property type="match status" value="1"/>
</dbReference>
<keyword evidence="2 4" id="KW-0862">Zinc</keyword>
<dbReference type="OrthoDB" id="9770238at2"/>
<evidence type="ECO:0000256" key="1">
    <source>
        <dbReference type="ARBA" id="ARBA00022723"/>
    </source>
</evidence>
<dbReference type="GO" id="GO:0016491">
    <property type="term" value="F:oxidoreductase activity"/>
    <property type="evidence" value="ECO:0007669"/>
    <property type="project" value="UniProtKB-KW"/>
</dbReference>
<evidence type="ECO:0000313" key="6">
    <source>
        <dbReference type="EMBL" id="THE10534.1"/>
    </source>
</evidence>
<dbReference type="SUPFAM" id="SSF50129">
    <property type="entry name" value="GroES-like"/>
    <property type="match status" value="1"/>
</dbReference>